<proteinExistence type="predicted"/>
<evidence type="ECO:0000313" key="1">
    <source>
        <dbReference type="EMBL" id="CAB4193165.1"/>
    </source>
</evidence>
<gene>
    <name evidence="1" type="ORF">UFOVP1246_51</name>
</gene>
<name>A0A6J5RLW4_9CAUD</name>
<reference evidence="1" key="1">
    <citation type="submission" date="2020-05" db="EMBL/GenBank/DDBJ databases">
        <authorList>
            <person name="Chiriac C."/>
            <person name="Salcher M."/>
            <person name="Ghai R."/>
            <person name="Kavagutti S V."/>
        </authorList>
    </citation>
    <scope>NUCLEOTIDE SEQUENCE</scope>
</reference>
<sequence length="267" mass="27586">MGEGRFLAMLFINPKWTFLGSVVPNTVNDVTIGPTPVLPVCRFLHIDGVIAGYTGIAVGRIRPGVIRSVTNKVLTGNVATLTCATHQFGFTAGAPQSVTVFGVDSTFDGTYPLTAVSAGVSFSYAKTATNVASTAVTGGFVAGADSTFGAGVGFCSSHLLELTTTATTSINCAGWPVARVTNTNGRGFSMDIHNPPTSVKRMVGQSQNVSTGAASAGNHGQITGLYANTSGPIQIFDISSYDDIIPGATQNQMFTAGTEFAVWGRES</sequence>
<accession>A0A6J5RLW4</accession>
<protein>
    <submittedName>
        <fullName evidence="1">Uncharacterized protein</fullName>
    </submittedName>
</protein>
<organism evidence="1">
    <name type="scientific">uncultured Caudovirales phage</name>
    <dbReference type="NCBI Taxonomy" id="2100421"/>
    <lineage>
        <taxon>Viruses</taxon>
        <taxon>Duplodnaviria</taxon>
        <taxon>Heunggongvirae</taxon>
        <taxon>Uroviricota</taxon>
        <taxon>Caudoviricetes</taxon>
        <taxon>Peduoviridae</taxon>
        <taxon>Maltschvirus</taxon>
        <taxon>Maltschvirus maltsch</taxon>
    </lineage>
</organism>
<dbReference type="EMBL" id="LR797193">
    <property type="protein sequence ID" value="CAB4193165.1"/>
    <property type="molecule type" value="Genomic_DNA"/>
</dbReference>